<evidence type="ECO:0000313" key="8">
    <source>
        <dbReference type="EMBL" id="CAH3145167.1"/>
    </source>
</evidence>
<comment type="subcellular location">
    <subcellularLocation>
        <location evidence="2">Cytoplasmic vesicle</location>
    </subcellularLocation>
    <subcellularLocation>
        <location evidence="1">Early endosome</location>
    </subcellularLocation>
    <subcellularLocation>
        <location evidence="3">Late endosome</location>
    </subcellularLocation>
</comment>
<gene>
    <name evidence="8" type="ORF">PMEA_00022391</name>
</gene>
<name>A0AAU9XED5_9CNID</name>
<dbReference type="GO" id="GO:0006886">
    <property type="term" value="P:intracellular protein transport"/>
    <property type="evidence" value="ECO:0007669"/>
    <property type="project" value="InterPro"/>
</dbReference>
<reference evidence="8 9" key="1">
    <citation type="submission" date="2022-05" db="EMBL/GenBank/DDBJ databases">
        <authorList>
            <consortium name="Genoscope - CEA"/>
            <person name="William W."/>
        </authorList>
    </citation>
    <scope>NUCLEOTIDE SEQUENCE [LARGE SCALE GENOMIC DNA]</scope>
</reference>
<keyword evidence="9" id="KW-1185">Reference proteome</keyword>
<dbReference type="GO" id="GO:0005769">
    <property type="term" value="C:early endosome"/>
    <property type="evidence" value="ECO:0007669"/>
    <property type="project" value="UniProtKB-SubCell"/>
</dbReference>
<feature type="region of interest" description="Disordered" evidence="6">
    <location>
        <begin position="64"/>
        <end position="163"/>
    </location>
</feature>
<feature type="compositionally biased region" description="Acidic residues" evidence="6">
    <location>
        <begin position="68"/>
        <end position="79"/>
    </location>
</feature>
<keyword evidence="5" id="KW-0968">Cytoplasmic vesicle</keyword>
<evidence type="ECO:0000259" key="7">
    <source>
        <dbReference type="Pfam" id="PF04840"/>
    </source>
</evidence>
<evidence type="ECO:0000256" key="2">
    <source>
        <dbReference type="ARBA" id="ARBA00004541"/>
    </source>
</evidence>
<feature type="compositionally biased region" description="Polar residues" evidence="6">
    <location>
        <begin position="90"/>
        <end position="113"/>
    </location>
</feature>
<dbReference type="PANTHER" id="PTHR13364">
    <property type="entry name" value="DEFECTIVE SPERMATOGENESIS PROTEIN 39"/>
    <property type="match status" value="1"/>
</dbReference>
<evidence type="ECO:0000256" key="5">
    <source>
        <dbReference type="ARBA" id="ARBA00023329"/>
    </source>
</evidence>
<feature type="compositionally biased region" description="Low complexity" evidence="6">
    <location>
        <begin position="148"/>
        <end position="163"/>
    </location>
</feature>
<evidence type="ECO:0000256" key="4">
    <source>
        <dbReference type="ARBA" id="ARBA00022753"/>
    </source>
</evidence>
<sequence>MARSAESRGMSFRELSSNEESFDSYWEGEKDKKRRPNLFDDDDDSSFGWIDSKEVADLMKQSRRLASNDDDGDDDEELGEAWGGVEYSLNPVSKTRSNSAAQSVRVHPQSSAMSSNKTASKQSSSFEGTKSQTPPKRPPAPSAQQVITTSSSSVTTASSSSSSVSLSAAAVRNQTSKVTTTQAALHSVTSSIKDVISNAPQVSVMEYKRLEAEVNRLKKDLQVAQRDKTAVPSVQETVRRIIRGEPYNLGVYKSLKDKLDLLDYAIKKHDGNAITAAVLFLRKSVKQRILHDELTTRPKAVHHLSKYLSEHYDYTQLTELYRSVGKYEEAAMLQFKQAIKSKDPGVRLTKLKYVLRHYFEGHLELAEQTTYLTEYVDLLEQQLLIEDADSRAERERKNHAMVAHPRQASLPLCSVIVTLYYCCRYHFGEPESVFTSPMAIRARFKLSEKQYEWTALSSRAKLKQWKGLEQMFTVKGWLGKVKMKSAIGFTQVVELLHQHGATEQVLNTYLNLIDDLNQRLSAATKTKCHRAAIETLVAMKDRQQLEKYRSQLKGTAPEQAIISEYLKNSQLRWKN</sequence>
<dbReference type="Proteomes" id="UP001159428">
    <property type="component" value="Unassembled WGS sequence"/>
</dbReference>
<dbReference type="GO" id="GO:0007034">
    <property type="term" value="P:vacuolar transport"/>
    <property type="evidence" value="ECO:0007669"/>
    <property type="project" value="TreeGrafter"/>
</dbReference>
<comment type="caution">
    <text evidence="8">The sequence shown here is derived from an EMBL/GenBank/DDBJ whole genome shotgun (WGS) entry which is preliminary data.</text>
</comment>
<organism evidence="8 9">
    <name type="scientific">Pocillopora meandrina</name>
    <dbReference type="NCBI Taxonomy" id="46732"/>
    <lineage>
        <taxon>Eukaryota</taxon>
        <taxon>Metazoa</taxon>
        <taxon>Cnidaria</taxon>
        <taxon>Anthozoa</taxon>
        <taxon>Hexacorallia</taxon>
        <taxon>Scleractinia</taxon>
        <taxon>Astrocoeniina</taxon>
        <taxon>Pocilloporidae</taxon>
        <taxon>Pocillopora</taxon>
    </lineage>
</organism>
<dbReference type="PANTHER" id="PTHR13364:SF6">
    <property type="entry name" value="SPERMATOGENESIS-DEFECTIVE PROTEIN 39 HOMOLOG"/>
    <property type="match status" value="1"/>
</dbReference>
<dbReference type="InterPro" id="IPR040057">
    <property type="entry name" value="Spe-39"/>
</dbReference>
<dbReference type="AlphaFoldDB" id="A0AAU9XED5"/>
<evidence type="ECO:0000256" key="1">
    <source>
        <dbReference type="ARBA" id="ARBA00004412"/>
    </source>
</evidence>
<evidence type="ECO:0000256" key="6">
    <source>
        <dbReference type="SAM" id="MobiDB-lite"/>
    </source>
</evidence>
<dbReference type="GO" id="GO:0005770">
    <property type="term" value="C:late endosome"/>
    <property type="evidence" value="ECO:0007669"/>
    <property type="project" value="UniProtKB-SubCell"/>
</dbReference>
<dbReference type="EMBL" id="CALNXJ010000040">
    <property type="protein sequence ID" value="CAH3145167.1"/>
    <property type="molecule type" value="Genomic_DNA"/>
</dbReference>
<protein>
    <recommendedName>
        <fullName evidence="7">Vps16 C-terminal domain-containing protein</fullName>
    </recommendedName>
</protein>
<proteinExistence type="predicted"/>
<dbReference type="InterPro" id="IPR006925">
    <property type="entry name" value="Vps16_C"/>
</dbReference>
<feature type="compositionally biased region" description="Low complexity" evidence="6">
    <location>
        <begin position="114"/>
        <end position="125"/>
    </location>
</feature>
<accession>A0AAU9XED5</accession>
<evidence type="ECO:0000256" key="3">
    <source>
        <dbReference type="ARBA" id="ARBA00004603"/>
    </source>
</evidence>
<evidence type="ECO:0000313" key="9">
    <source>
        <dbReference type="Proteomes" id="UP001159428"/>
    </source>
</evidence>
<keyword evidence="4" id="KW-0967">Endosome</keyword>
<feature type="region of interest" description="Disordered" evidence="6">
    <location>
        <begin position="1"/>
        <end position="51"/>
    </location>
</feature>
<dbReference type="Pfam" id="PF04840">
    <property type="entry name" value="Vps16_C"/>
    <property type="match status" value="1"/>
</dbReference>
<feature type="domain" description="Vps16 C-terminal" evidence="7">
    <location>
        <begin position="440"/>
        <end position="559"/>
    </location>
</feature>